<dbReference type="RefSeq" id="XP_013764890.1">
    <property type="nucleotide sequence ID" value="XM_013909436.1"/>
</dbReference>
<accession>A0A9Y6JC34</accession>
<feature type="region of interest" description="Disordered" evidence="11">
    <location>
        <begin position="1488"/>
        <end position="1508"/>
    </location>
</feature>
<feature type="coiled-coil region" evidence="10">
    <location>
        <begin position="772"/>
        <end position="807"/>
    </location>
</feature>
<dbReference type="CTD" id="80217"/>
<gene>
    <name evidence="13" type="primary">cfap43</name>
</gene>
<feature type="coiled-coil region" evidence="10">
    <location>
        <begin position="1522"/>
        <end position="1590"/>
    </location>
</feature>
<evidence type="ECO:0000256" key="6">
    <source>
        <dbReference type="ARBA" id="ARBA00023212"/>
    </source>
</evidence>
<dbReference type="InterPro" id="IPR015943">
    <property type="entry name" value="WD40/YVTN_repeat-like_dom_sf"/>
</dbReference>
<evidence type="ECO:0000256" key="10">
    <source>
        <dbReference type="SAM" id="Coils"/>
    </source>
</evidence>
<dbReference type="Pfam" id="PF00400">
    <property type="entry name" value="WD40"/>
    <property type="match status" value="2"/>
</dbReference>
<evidence type="ECO:0000256" key="5">
    <source>
        <dbReference type="ARBA" id="ARBA00023054"/>
    </source>
</evidence>
<dbReference type="PANTHER" id="PTHR14885">
    <property type="entry name" value="CILIA- AND FLAGELLA-ASSOCIATED PROTEIN 43-RELATED"/>
    <property type="match status" value="1"/>
</dbReference>
<dbReference type="Proteomes" id="UP000695023">
    <property type="component" value="Unplaced"/>
</dbReference>
<evidence type="ECO:0000256" key="2">
    <source>
        <dbReference type="ARBA" id="ARBA00022490"/>
    </source>
</evidence>
<dbReference type="SMART" id="SM00320">
    <property type="entry name" value="WD40"/>
    <property type="match status" value="7"/>
</dbReference>
<keyword evidence="2" id="KW-0963">Cytoplasm</keyword>
<feature type="compositionally biased region" description="Basic and acidic residues" evidence="11">
    <location>
        <begin position="1488"/>
        <end position="1503"/>
    </location>
</feature>
<keyword evidence="6" id="KW-0206">Cytoskeleton</keyword>
<evidence type="ECO:0000313" key="12">
    <source>
        <dbReference type="Proteomes" id="UP000695023"/>
    </source>
</evidence>
<comment type="subcellular location">
    <subcellularLocation>
        <location evidence="1">Cytoplasm</location>
        <location evidence="1">Cytoskeleton</location>
        <location evidence="1">Cilium axoneme</location>
    </subcellularLocation>
</comment>
<evidence type="ECO:0000256" key="7">
    <source>
        <dbReference type="ARBA" id="ARBA00023273"/>
    </source>
</evidence>
<dbReference type="Gene3D" id="2.130.10.10">
    <property type="entry name" value="YVTN repeat-like/Quinoprotein amine dehydrogenase"/>
    <property type="match status" value="3"/>
</dbReference>
<feature type="coiled-coil region" evidence="10">
    <location>
        <begin position="1039"/>
        <end position="1076"/>
    </location>
</feature>
<name>A0A9Y6JC34_9CICH</name>
<dbReference type="GO" id="GO:0005930">
    <property type="term" value="C:axoneme"/>
    <property type="evidence" value="ECO:0007669"/>
    <property type="project" value="UniProtKB-SubCell"/>
</dbReference>
<keyword evidence="4" id="KW-0677">Repeat</keyword>
<evidence type="ECO:0000256" key="11">
    <source>
        <dbReference type="SAM" id="MobiDB-lite"/>
    </source>
</evidence>
<dbReference type="GO" id="GO:0007288">
    <property type="term" value="P:sperm axoneme assembly"/>
    <property type="evidence" value="ECO:0007669"/>
    <property type="project" value="TreeGrafter"/>
</dbReference>
<evidence type="ECO:0000256" key="4">
    <source>
        <dbReference type="ARBA" id="ARBA00022737"/>
    </source>
</evidence>
<evidence type="ECO:0000256" key="9">
    <source>
        <dbReference type="ARBA" id="ARBA00023662"/>
    </source>
</evidence>
<evidence type="ECO:0000256" key="8">
    <source>
        <dbReference type="ARBA" id="ARBA00023605"/>
    </source>
</evidence>
<feature type="coiled-coil region" evidence="10">
    <location>
        <begin position="1193"/>
        <end position="1238"/>
    </location>
</feature>
<evidence type="ECO:0000313" key="13">
    <source>
        <dbReference type="RefSeq" id="XP_013764890.1"/>
    </source>
</evidence>
<keyword evidence="12" id="KW-1185">Reference proteome</keyword>
<keyword evidence="7" id="KW-0966">Cell projection</keyword>
<dbReference type="InterPro" id="IPR001680">
    <property type="entry name" value="WD40_rpt"/>
</dbReference>
<protein>
    <recommendedName>
        <fullName evidence="9">Cilia- and flagella-associated protein 43</fullName>
    </recommendedName>
</protein>
<feature type="region of interest" description="Disordered" evidence="11">
    <location>
        <begin position="730"/>
        <end position="761"/>
    </location>
</feature>
<dbReference type="GeneID" id="102210604"/>
<dbReference type="Pfam" id="PF25828">
    <property type="entry name" value="CC_Cfap43"/>
    <property type="match status" value="1"/>
</dbReference>
<feature type="coiled-coil region" evidence="10">
    <location>
        <begin position="899"/>
        <end position="930"/>
    </location>
</feature>
<keyword evidence="5 10" id="KW-0175">Coiled coil</keyword>
<feature type="coiled-coil region" evidence="10">
    <location>
        <begin position="1109"/>
        <end position="1154"/>
    </location>
</feature>
<keyword evidence="3" id="KW-0853">WD repeat</keyword>
<evidence type="ECO:0000256" key="3">
    <source>
        <dbReference type="ARBA" id="ARBA00022574"/>
    </source>
</evidence>
<dbReference type="PANTHER" id="PTHR14885:SF1">
    <property type="entry name" value="CILIA- AND FLAGELLA-ASSOCIATED PROTEIN 43"/>
    <property type="match status" value="1"/>
</dbReference>
<comment type="similarity">
    <text evidence="8">Belongs to the CFAP43 family.</text>
</comment>
<proteinExistence type="inferred from homology"/>
<sequence>MNEFGSLELRWIQGFGNKNTEFVENKTVCYTCGNHICFLNLETRTQNAFPSPGRGIGALTANGNSGVFAFSEEKLSPSIYVYSFPELQLKNELKGGAQLDYTSLALSHGGPYLGSCSSLPDHIITVWNWENAEPLCSQPQAGQDVVSLAFNPMNGLQLCSLGTASLTVWNIAKSDSLHVLQPSTIKLPAPGGTFSESQAPSSQNVSNIMAKLHQSTRARLTPSAICWTATSKLYVGCAEGFLLLVDPESHSVSVLSNPTSAESIPELRRNSFQRLTPNNNGLIAVGKESVVHLQIKGSQINIAQTWKLERPVTTVMYSPDYKTLLFSSNTGQIYVLNPAQSDRIVKIFDVLSGNFVTATLLHNDKNICVSLKESGELQLWSSDGICISSLSLQVEVTCLACCPVAHYAAVGTTTGKVLFIDLNQEQRPRMVHEVLLYHSAVDHLVFDHDGHYLFTGGSDSHIYVLEARPSKMFSVIGYTVLSGCILSLSAQCNRDMNEVKVLALCAGEEDRKKDSSLLTLLSLPTQNLGGPDSIDRHGCLSSHVLKVFTFTVPRPLTSCVLGLSEIFAYCHRSKTLQRFVLPEDKGDLSDQQGVELKPVQEVRGHPLGPASLALSPHRLWLASVGRDGLLRIRQTASMERYIELQCHSCRLGGVRNVSFSTDGCTLLTVGLKDGSLVCTNIRVKGGDVSKMNEATQYSKSTAYFLKNIFDTENPILINFPVWGQVSPVGTETPEVSGGPSVNVTERDRDDNNLLRAPPSQPTWLESRREGLLKEDQEKYSEMKKNLMETIKELRDSIQEMIRDSENQPEHFNLDVEEERRLEAMVEQEVTRVRTEIEWDIVEKCYLRDVLKRECWDTMKVISRTIKAFHSDLEVLNYPLKEQTAKELEDLCRVQNMRKLEKAACSLGNLKKDLSAQEEEEEKKVQDAETATVTGSISAQLGYSNPYVYDQFSLKTIEQRINQIVLLQDVIYRVKTAFNADFEALHKQKMKELKRVRDRNKHIREIMLQLDMHEELWEPSLTNSEWPERLLAVEVSEIRAERYLTAEQKEEEERRKLEEERRLAAQADDSRERALDDMMDGVLEVKKEDILKMEIPLPEFVLTKPDIQWSEEEKKVFKEYEKKARELSEEKEKYKKLLEIEIKKLHQSTKEATERFDENLAKLLEKKVNCTVAIYQEELKITYLVESVLREEEMRSQEQELKLQLEKMLAYKDETGERLKKLEDEVELLQETYDNVVLEDKSLDKDFRRAFSDLPSHMVDCLYKMFKRRPRAQKMRAQMDNSNNSDPFKEHRLCGSQAPDAFSQMLRAMDELDAPANIPEGLSTVAWEKFCHVRRTKVESEQKVKTKALTLAEMQAFLQKKRNEDKAAQEEIKNLSKALESLHRRRTDLLMDTMVQIILKQGQVEVTTTDPTADNADTDFILYHRSVVDNLRNVIRTLAEQKITSMVACKDVRKGMIQVEWENKVMRKQIEDLYDKEKNIKMLRLSEEQQKMTHRSKSDQESHTSKQISSLEKSIALMEMTHKKSVQQRLRKIEQLNKRAAAKTKKSADLEQQLPEMQVTVSELRHICEAAAMAENEAAAREERYQEIVKRSKLKELARAQAENLAFLGAEVERLTMKNFPSLDQLKH</sequence>
<organism evidence="12 13">
    <name type="scientific">Pundamilia nyererei</name>
    <dbReference type="NCBI Taxonomy" id="303518"/>
    <lineage>
        <taxon>Eukaryota</taxon>
        <taxon>Metazoa</taxon>
        <taxon>Chordata</taxon>
        <taxon>Craniata</taxon>
        <taxon>Vertebrata</taxon>
        <taxon>Euteleostomi</taxon>
        <taxon>Actinopterygii</taxon>
        <taxon>Neopterygii</taxon>
        <taxon>Teleostei</taxon>
        <taxon>Neoteleostei</taxon>
        <taxon>Acanthomorphata</taxon>
        <taxon>Ovalentaria</taxon>
        <taxon>Cichlomorphae</taxon>
        <taxon>Cichliformes</taxon>
        <taxon>Cichlidae</taxon>
        <taxon>African cichlids</taxon>
        <taxon>Pseudocrenilabrinae</taxon>
        <taxon>Haplochromini</taxon>
        <taxon>Pundamilia</taxon>
    </lineage>
</organism>
<dbReference type="InterPro" id="IPR036322">
    <property type="entry name" value="WD40_repeat_dom_sf"/>
</dbReference>
<reference evidence="13" key="1">
    <citation type="submission" date="2025-08" db="UniProtKB">
        <authorList>
            <consortium name="RefSeq"/>
        </authorList>
    </citation>
    <scope>IDENTIFICATION</scope>
</reference>
<keyword evidence="13" id="KW-0969">Cilium</keyword>
<dbReference type="SUPFAM" id="SSF50978">
    <property type="entry name" value="WD40 repeat-like"/>
    <property type="match status" value="2"/>
</dbReference>
<keyword evidence="13" id="KW-0282">Flagellum</keyword>
<evidence type="ECO:0000256" key="1">
    <source>
        <dbReference type="ARBA" id="ARBA00004430"/>
    </source>
</evidence>
<feature type="coiled-coil region" evidence="10">
    <location>
        <begin position="1357"/>
        <end position="1384"/>
    </location>
</feature>